<dbReference type="AlphaFoldDB" id="A0A1Y3YWL0"/>
<feature type="compositionally biased region" description="Basic and acidic residues" evidence="1">
    <location>
        <begin position="172"/>
        <end position="198"/>
    </location>
</feature>
<gene>
    <name evidence="2" type="ORF">B5F97_05825</name>
</gene>
<reference evidence="3" key="1">
    <citation type="submission" date="2017-04" db="EMBL/GenBank/DDBJ databases">
        <title>Function of individual gut microbiota members based on whole genome sequencing of pure cultures obtained from chicken caecum.</title>
        <authorList>
            <person name="Medvecky M."/>
            <person name="Cejkova D."/>
            <person name="Polansky O."/>
            <person name="Karasova D."/>
            <person name="Kubasova T."/>
            <person name="Cizek A."/>
            <person name="Rychlik I."/>
        </authorList>
    </citation>
    <scope>NUCLEOTIDE SEQUENCE [LARGE SCALE GENOMIC DNA]</scope>
    <source>
        <strain evidence="3">An43</strain>
    </source>
</reference>
<evidence type="ECO:0000256" key="1">
    <source>
        <dbReference type="SAM" id="MobiDB-lite"/>
    </source>
</evidence>
<protein>
    <submittedName>
        <fullName evidence="2">Uncharacterized protein</fullName>
    </submittedName>
</protein>
<proteinExistence type="predicted"/>
<evidence type="ECO:0000313" key="3">
    <source>
        <dbReference type="Proteomes" id="UP000195386"/>
    </source>
</evidence>
<feature type="compositionally biased region" description="Low complexity" evidence="1">
    <location>
        <begin position="207"/>
        <end position="223"/>
    </location>
</feature>
<comment type="caution">
    <text evidence="2">The sequence shown here is derived from an EMBL/GenBank/DDBJ whole genome shotgun (WGS) entry which is preliminary data.</text>
</comment>
<feature type="compositionally biased region" description="Basic and acidic residues" evidence="1">
    <location>
        <begin position="232"/>
        <end position="253"/>
    </location>
</feature>
<organism evidence="2 3">
    <name type="scientific">Bacteroides clarus</name>
    <dbReference type="NCBI Taxonomy" id="626929"/>
    <lineage>
        <taxon>Bacteria</taxon>
        <taxon>Pseudomonadati</taxon>
        <taxon>Bacteroidota</taxon>
        <taxon>Bacteroidia</taxon>
        <taxon>Bacteroidales</taxon>
        <taxon>Bacteroidaceae</taxon>
        <taxon>Bacteroides</taxon>
    </lineage>
</organism>
<evidence type="ECO:0000313" key="2">
    <source>
        <dbReference type="EMBL" id="OUO01742.1"/>
    </source>
</evidence>
<sequence>MTQKEVINKEILTNNEIVYGDIVNGNFLNSEYLNVAPYEKIDKDKGSVSRCRRVIDNEAISDLIKYISGREPKTDICSKIVKENFKEELLRKIVEFFLLTTSFVVESKEKESNSSFSQYRKRNEVYYEKNIAQSRKYICFDVLSIFYNLVNVAQSYGRFDKLVLENSREVKANEEKELNKEQDAEQGQIKEQEQRQEGEQVEEQEQKQQQSGEQEQNLNEGQQPIEAQNSGEVEKVDENPKKDEEDSELEKSAKQKFKDEMLSNKAKYPLYLAMLDYIIGHEPLQASANEKRDHEWANKRLVYKVSLRNIDLLEQISYRLQRQRPDKSGDTVRLFKKMFDNLAEIEISTYRNGQGLQANIKYEFFGVIRDFMAELLSPGNEEYKAIFDKIYTDS</sequence>
<name>A0A1Y3YWL0_9BACE</name>
<accession>A0A1Y3YWL0</accession>
<dbReference type="Proteomes" id="UP000195386">
    <property type="component" value="Unassembled WGS sequence"/>
</dbReference>
<dbReference type="EMBL" id="NFII01000004">
    <property type="protein sequence ID" value="OUO01742.1"/>
    <property type="molecule type" value="Genomic_DNA"/>
</dbReference>
<dbReference type="RefSeq" id="WP_087425709.1">
    <property type="nucleotide sequence ID" value="NZ_CATZGC010000003.1"/>
</dbReference>
<feature type="region of interest" description="Disordered" evidence="1">
    <location>
        <begin position="172"/>
        <end position="253"/>
    </location>
</feature>